<dbReference type="AlphaFoldDB" id="A0A4Q5LR30"/>
<gene>
    <name evidence="3" type="ORF">EWM62_00165</name>
</gene>
<keyword evidence="1" id="KW-1133">Transmembrane helix</keyword>
<dbReference type="Pfam" id="PF14340">
    <property type="entry name" value="DUF4395"/>
    <property type="match status" value="1"/>
</dbReference>
<evidence type="ECO:0000256" key="1">
    <source>
        <dbReference type="SAM" id="Phobius"/>
    </source>
</evidence>
<keyword evidence="1" id="KW-0812">Transmembrane</keyword>
<evidence type="ECO:0000313" key="4">
    <source>
        <dbReference type="Proteomes" id="UP000293331"/>
    </source>
</evidence>
<feature type="transmembrane region" description="Helical" evidence="1">
    <location>
        <begin position="113"/>
        <end position="138"/>
    </location>
</feature>
<dbReference type="Proteomes" id="UP000293331">
    <property type="component" value="Unassembled WGS sequence"/>
</dbReference>
<organism evidence="3 4">
    <name type="scientific">Mucilaginibacter terrigena</name>
    <dbReference type="NCBI Taxonomy" id="2492395"/>
    <lineage>
        <taxon>Bacteria</taxon>
        <taxon>Pseudomonadati</taxon>
        <taxon>Bacteroidota</taxon>
        <taxon>Sphingobacteriia</taxon>
        <taxon>Sphingobacteriales</taxon>
        <taxon>Sphingobacteriaceae</taxon>
        <taxon>Mucilaginibacter</taxon>
    </lineage>
</organism>
<keyword evidence="1" id="KW-0472">Membrane</keyword>
<evidence type="ECO:0000259" key="2">
    <source>
        <dbReference type="Pfam" id="PF14340"/>
    </source>
</evidence>
<dbReference type="EMBL" id="SEWG01000001">
    <property type="protein sequence ID" value="RYU91894.1"/>
    <property type="molecule type" value="Genomic_DNA"/>
</dbReference>
<feature type="domain" description="DUF4395" evidence="2">
    <location>
        <begin position="14"/>
        <end position="141"/>
    </location>
</feature>
<keyword evidence="4" id="KW-1185">Reference proteome</keyword>
<feature type="transmembrane region" description="Helical" evidence="1">
    <location>
        <begin position="21"/>
        <end position="47"/>
    </location>
</feature>
<comment type="caution">
    <text evidence="3">The sequence shown here is derived from an EMBL/GenBank/DDBJ whole genome shotgun (WGS) entry which is preliminary data.</text>
</comment>
<reference evidence="3 4" key="1">
    <citation type="submission" date="2019-02" db="EMBL/GenBank/DDBJ databases">
        <title>Bacterial novel species Mucilaginibacter sp. 17JY9-4 isolated from soil.</title>
        <authorList>
            <person name="Jung H.-Y."/>
        </authorList>
    </citation>
    <scope>NUCLEOTIDE SEQUENCE [LARGE SCALE GENOMIC DNA]</scope>
    <source>
        <strain evidence="3 4">17JY9-4</strain>
    </source>
</reference>
<name>A0A4Q5LR30_9SPHI</name>
<sequence>MSSHLQCPVDNVKVNENKVRMIALLVLLLGTLFLTTGYDLVILLLLFDFFTRAFNHQKYSPLGWVADVLIRRLNVPYKPTNRAPKRFAAGMGFVFVMLILFAMFLNWNIVSVALTAGLCLFAFLESFAGFCMGCYIYTGLHKLLRLFRKA</sequence>
<dbReference type="InterPro" id="IPR016942">
    <property type="entry name" value="UCP030042"/>
</dbReference>
<dbReference type="RefSeq" id="WP_129874624.1">
    <property type="nucleotide sequence ID" value="NZ_SEWG01000001.1"/>
</dbReference>
<evidence type="ECO:0000313" key="3">
    <source>
        <dbReference type="EMBL" id="RYU91894.1"/>
    </source>
</evidence>
<dbReference type="OrthoDB" id="1261922at2"/>
<dbReference type="InterPro" id="IPR025508">
    <property type="entry name" value="DUF4395"/>
</dbReference>
<protein>
    <submittedName>
        <fullName evidence="3">DUF4395 domain-containing protein</fullName>
    </submittedName>
</protein>
<feature type="transmembrane region" description="Helical" evidence="1">
    <location>
        <begin position="87"/>
        <end position="107"/>
    </location>
</feature>
<accession>A0A4Q5LR30</accession>
<dbReference type="PIRSF" id="PIRSF030042">
    <property type="entry name" value="UCP030042"/>
    <property type="match status" value="1"/>
</dbReference>
<proteinExistence type="predicted"/>